<keyword evidence="3" id="KW-1003">Cell membrane</keyword>
<dbReference type="Pfam" id="PF01891">
    <property type="entry name" value="CbiM"/>
    <property type="match status" value="1"/>
</dbReference>
<keyword evidence="5 7" id="KW-1133">Transmembrane helix</keyword>
<evidence type="ECO:0000313" key="9">
    <source>
        <dbReference type="Proteomes" id="UP000288215"/>
    </source>
</evidence>
<feature type="transmembrane region" description="Helical" evidence="7">
    <location>
        <begin position="135"/>
        <end position="158"/>
    </location>
</feature>
<accession>A0A3S3VBC4</accession>
<feature type="transmembrane region" description="Helical" evidence="7">
    <location>
        <begin position="7"/>
        <end position="28"/>
    </location>
</feature>
<organism evidence="8 9">
    <name type="scientific">Methanosuratincola subterraneus</name>
    <dbReference type="NCBI Taxonomy" id="2593994"/>
    <lineage>
        <taxon>Archaea</taxon>
        <taxon>Thermoproteota</taxon>
        <taxon>Methanosuratincolia</taxon>
        <taxon>Candidatus Methanomethylicales</taxon>
        <taxon>Candidatus Methanomethylicaceae</taxon>
        <taxon>Candidatus Methanosuratincola (ex Vanwonterghem et al. 2016)</taxon>
    </lineage>
</organism>
<keyword evidence="6 7" id="KW-0472">Membrane</keyword>
<evidence type="ECO:0000256" key="4">
    <source>
        <dbReference type="ARBA" id="ARBA00022692"/>
    </source>
</evidence>
<evidence type="ECO:0000256" key="5">
    <source>
        <dbReference type="ARBA" id="ARBA00022989"/>
    </source>
</evidence>
<evidence type="ECO:0000256" key="7">
    <source>
        <dbReference type="SAM" id="Phobius"/>
    </source>
</evidence>
<feature type="transmembrane region" description="Helical" evidence="7">
    <location>
        <begin position="178"/>
        <end position="201"/>
    </location>
</feature>
<keyword evidence="2" id="KW-0813">Transport</keyword>
<protein>
    <submittedName>
        <fullName evidence="8">Substrate-specific component NikM of nickel ECF transporter</fullName>
    </submittedName>
</protein>
<evidence type="ECO:0000256" key="3">
    <source>
        <dbReference type="ARBA" id="ARBA00022475"/>
    </source>
</evidence>
<evidence type="ECO:0000313" key="8">
    <source>
        <dbReference type="EMBL" id="RWX72710.1"/>
    </source>
</evidence>
<feature type="transmembrane region" description="Helical" evidence="7">
    <location>
        <begin position="73"/>
        <end position="99"/>
    </location>
</feature>
<dbReference type="PANTHER" id="PTHR34229">
    <property type="entry name" value="METAL TRANSPORT PROTEIN HI_1621-RELATED"/>
    <property type="match status" value="1"/>
</dbReference>
<evidence type="ECO:0000256" key="2">
    <source>
        <dbReference type="ARBA" id="ARBA00022448"/>
    </source>
</evidence>
<keyword evidence="4 7" id="KW-0812">Transmembrane</keyword>
<dbReference type="GO" id="GO:0000041">
    <property type="term" value="P:transition metal ion transport"/>
    <property type="evidence" value="ECO:0007669"/>
    <property type="project" value="InterPro"/>
</dbReference>
<dbReference type="PANTHER" id="PTHR34229:SF1">
    <property type="entry name" value="METAL TRANSPORT PROTEIN HI_1621-RELATED"/>
    <property type="match status" value="1"/>
</dbReference>
<feature type="transmembrane region" description="Helical" evidence="7">
    <location>
        <begin position="105"/>
        <end position="128"/>
    </location>
</feature>
<dbReference type="Proteomes" id="UP000288215">
    <property type="component" value="Unassembled WGS sequence"/>
</dbReference>
<dbReference type="Gene3D" id="1.10.1760.20">
    <property type="match status" value="1"/>
</dbReference>
<dbReference type="AlphaFoldDB" id="A0A3S3VBC4"/>
<proteinExistence type="predicted"/>
<name>A0A3S3VBC4_METS7</name>
<comment type="caution">
    <text evidence="8">The sequence shown here is derived from an EMBL/GenBank/DDBJ whole genome shotgun (WGS) entry which is preliminary data.</text>
</comment>
<feature type="transmembrane region" description="Helical" evidence="7">
    <location>
        <begin position="40"/>
        <end position="61"/>
    </location>
</feature>
<gene>
    <name evidence="8" type="ORF">Metus_1569</name>
</gene>
<comment type="subcellular location">
    <subcellularLocation>
        <location evidence="1">Cell membrane</location>
        <topology evidence="1">Multi-pass membrane protein</topology>
    </subcellularLocation>
</comment>
<dbReference type="EMBL" id="RXGA01000004">
    <property type="protein sequence ID" value="RWX72710.1"/>
    <property type="molecule type" value="Genomic_DNA"/>
</dbReference>
<reference evidence="8 9" key="1">
    <citation type="submission" date="2018-12" db="EMBL/GenBank/DDBJ databases">
        <title>The complete genome of the methanogenic archaea of the candidate phylum Verstraetearchaeota, obtained from the metagenome of underground thermal water.</title>
        <authorList>
            <person name="Kadnikov V.V."/>
            <person name="Mardanov A.V."/>
            <person name="Beletsky A.V."/>
            <person name="Karnachuk O.V."/>
            <person name="Ravin N.V."/>
        </authorList>
    </citation>
    <scope>NUCLEOTIDE SEQUENCE [LARGE SCALE GENOMIC DNA]</scope>
    <source>
        <strain evidence="8">Ch88</strain>
    </source>
</reference>
<evidence type="ECO:0000256" key="1">
    <source>
        <dbReference type="ARBA" id="ARBA00004651"/>
    </source>
</evidence>
<evidence type="ECO:0000256" key="6">
    <source>
        <dbReference type="ARBA" id="ARBA00023136"/>
    </source>
</evidence>
<dbReference type="InterPro" id="IPR002751">
    <property type="entry name" value="CbiM/NikMN"/>
</dbReference>
<dbReference type="GO" id="GO:0005886">
    <property type="term" value="C:plasma membrane"/>
    <property type="evidence" value="ECO:0007669"/>
    <property type="project" value="UniProtKB-SubCell"/>
</dbReference>
<sequence length="227" mass="23565">MHIPDGFLSLPIIVITYVFAISVLAISFRKVKGNVDDRLVPLMALLTALFFAVQMVNYPIIGGTTAHLLGAPALGILLGPWLGSISMAIILVLQCFLFADGGVTALGANILNMAIIGVMVPYAVYLLVSKKGGRGAVSFGIFFGAFLGDVLGAVAAGLELGLSAPIFQYGVSIAVPAMGIHHSVIGLAEGFVTLVVVYSTIKIRPSILTLNRGLSVLIPSAGGVMNE</sequence>